<sequence>MIAHATPDLTIATPNVSAVWKTLSAAWGSHHYPIVCIVIELKHVGQKRPKRTTRTVIWYGFRTTILDHLLETPEQDLKTSLLTSMETSTEERQVDEDTPAPDTHPLALCDKRIMRNGSTPAFYRLPKILKPSVPLRPIVDFTTSPLRALSNYLHRLLSPLTGKTNTNVHNSGHFIELISGLELHDDERLVSFDVVSLFASVPVPLAVSSENGTVI</sequence>
<gene>
    <name evidence="1" type="ORF">HPB47_021110</name>
</gene>
<protein>
    <submittedName>
        <fullName evidence="1">Uncharacterized protein</fullName>
    </submittedName>
</protein>
<name>A0AC60QH46_IXOPE</name>
<evidence type="ECO:0000313" key="2">
    <source>
        <dbReference type="Proteomes" id="UP000805193"/>
    </source>
</evidence>
<dbReference type="Proteomes" id="UP000805193">
    <property type="component" value="Unassembled WGS sequence"/>
</dbReference>
<proteinExistence type="predicted"/>
<organism evidence="1 2">
    <name type="scientific">Ixodes persulcatus</name>
    <name type="common">Taiga tick</name>
    <dbReference type="NCBI Taxonomy" id="34615"/>
    <lineage>
        <taxon>Eukaryota</taxon>
        <taxon>Metazoa</taxon>
        <taxon>Ecdysozoa</taxon>
        <taxon>Arthropoda</taxon>
        <taxon>Chelicerata</taxon>
        <taxon>Arachnida</taxon>
        <taxon>Acari</taxon>
        <taxon>Parasitiformes</taxon>
        <taxon>Ixodida</taxon>
        <taxon>Ixodoidea</taxon>
        <taxon>Ixodidae</taxon>
        <taxon>Ixodinae</taxon>
        <taxon>Ixodes</taxon>
    </lineage>
</organism>
<accession>A0AC60QH46</accession>
<evidence type="ECO:0000313" key="1">
    <source>
        <dbReference type="EMBL" id="KAG0432166.1"/>
    </source>
</evidence>
<comment type="caution">
    <text evidence="1">The sequence shown here is derived from an EMBL/GenBank/DDBJ whole genome shotgun (WGS) entry which is preliminary data.</text>
</comment>
<keyword evidence="2" id="KW-1185">Reference proteome</keyword>
<dbReference type="EMBL" id="JABSTQ010009171">
    <property type="protein sequence ID" value="KAG0432166.1"/>
    <property type="molecule type" value="Genomic_DNA"/>
</dbReference>
<reference evidence="1 2" key="1">
    <citation type="journal article" date="2020" name="Cell">
        <title>Large-Scale Comparative Analyses of Tick Genomes Elucidate Their Genetic Diversity and Vector Capacities.</title>
        <authorList>
            <consortium name="Tick Genome and Microbiome Consortium (TIGMIC)"/>
            <person name="Jia N."/>
            <person name="Wang J."/>
            <person name="Shi W."/>
            <person name="Du L."/>
            <person name="Sun Y."/>
            <person name="Zhan W."/>
            <person name="Jiang J.F."/>
            <person name="Wang Q."/>
            <person name="Zhang B."/>
            <person name="Ji P."/>
            <person name="Bell-Sakyi L."/>
            <person name="Cui X.M."/>
            <person name="Yuan T.T."/>
            <person name="Jiang B.G."/>
            <person name="Yang W.F."/>
            <person name="Lam T.T."/>
            <person name="Chang Q.C."/>
            <person name="Ding S.J."/>
            <person name="Wang X.J."/>
            <person name="Zhu J.G."/>
            <person name="Ruan X.D."/>
            <person name="Zhao L."/>
            <person name="Wei J.T."/>
            <person name="Ye R.Z."/>
            <person name="Que T.C."/>
            <person name="Du C.H."/>
            <person name="Zhou Y.H."/>
            <person name="Cheng J.X."/>
            <person name="Dai P.F."/>
            <person name="Guo W.B."/>
            <person name="Han X.H."/>
            <person name="Huang E.J."/>
            <person name="Li L.F."/>
            <person name="Wei W."/>
            <person name="Gao Y.C."/>
            <person name="Liu J.Z."/>
            <person name="Shao H.Z."/>
            <person name="Wang X."/>
            <person name="Wang C.C."/>
            <person name="Yang T.C."/>
            <person name="Huo Q.B."/>
            <person name="Li W."/>
            <person name="Chen H.Y."/>
            <person name="Chen S.E."/>
            <person name="Zhou L.G."/>
            <person name="Ni X.B."/>
            <person name="Tian J.H."/>
            <person name="Sheng Y."/>
            <person name="Liu T."/>
            <person name="Pan Y.S."/>
            <person name="Xia L.Y."/>
            <person name="Li J."/>
            <person name="Zhao F."/>
            <person name="Cao W.C."/>
        </authorList>
    </citation>
    <scope>NUCLEOTIDE SEQUENCE [LARGE SCALE GENOMIC DNA]</scope>
    <source>
        <strain evidence="1">Iper-2018</strain>
    </source>
</reference>